<reference evidence="1 2" key="2">
    <citation type="journal article" date="2016" name="Genome Biol. Evol.">
        <title>Extensive mobilome-driven genome diversification in mouse gut-associated Bacteroides vulgatus mpk.</title>
        <authorList>
            <person name="Lange A."/>
            <person name="Beier S."/>
            <person name="Steimle A."/>
            <person name="Autenrieth I.B."/>
            <person name="Huson D.H."/>
            <person name="Frick J.S."/>
        </authorList>
    </citation>
    <scope>NUCLEOTIDE SEQUENCE [LARGE SCALE GENOMIC DNA]</scope>
    <source>
        <strain evidence="2">mpk</strain>
    </source>
</reference>
<sequence>MRKIRRWGVWLLLIIPLALNAQQRAEKLLNVPLPEHWQEEDAMFQQLLPVDDHWWTVFQDATLDSLIHVAVRQNPSVLTALNRIANLRSQRRLLSGFVIGCRVEPPTD</sequence>
<keyword evidence="1" id="KW-0449">Lipoprotein</keyword>
<dbReference type="AlphaFoldDB" id="A0A0P0M5T4"/>
<evidence type="ECO:0000313" key="1">
    <source>
        <dbReference type="EMBL" id="ALK86623.1"/>
    </source>
</evidence>
<proteinExistence type="predicted"/>
<gene>
    <name evidence="1" type="ORF">BvMPK_4071</name>
</gene>
<organism evidence="1 2">
    <name type="scientific">Phocaeicola vulgatus</name>
    <name type="common">Bacteroides vulgatus</name>
    <dbReference type="NCBI Taxonomy" id="821"/>
    <lineage>
        <taxon>Bacteria</taxon>
        <taxon>Pseudomonadati</taxon>
        <taxon>Bacteroidota</taxon>
        <taxon>Bacteroidia</taxon>
        <taxon>Bacteroidales</taxon>
        <taxon>Bacteroidaceae</taxon>
        <taxon>Phocaeicola</taxon>
    </lineage>
</organism>
<reference evidence="2" key="1">
    <citation type="submission" date="2015-10" db="EMBL/GenBank/DDBJ databases">
        <title>Extensive mobilome-driven genome diversification in gut-associated Bacteroides vulgatus mpk.</title>
        <authorList>
            <person name="Beier S."/>
            <person name="Lange A."/>
            <person name="Huson D.H."/>
            <person name="Frick J.-S."/>
            <person name="Autenrieth I.B."/>
        </authorList>
    </citation>
    <scope>NUCLEOTIDE SEQUENCE [LARGE SCALE GENOMIC DNA]</scope>
    <source>
        <strain evidence="2">mpk</strain>
    </source>
</reference>
<name>A0A0P0M5T4_PHOVU</name>
<accession>A0A0P0M5T4</accession>
<dbReference type="SUPFAM" id="SSF56954">
    <property type="entry name" value="Outer membrane efflux proteins (OEP)"/>
    <property type="match status" value="1"/>
</dbReference>
<evidence type="ECO:0000313" key="2">
    <source>
        <dbReference type="Proteomes" id="UP000061587"/>
    </source>
</evidence>
<dbReference type="EMBL" id="CP013020">
    <property type="protein sequence ID" value="ALK86623.1"/>
    <property type="molecule type" value="Genomic_DNA"/>
</dbReference>
<dbReference type="PATRIC" id="fig|821.40.peg.4889"/>
<protein>
    <submittedName>
        <fullName evidence="1">RND efflux system, outer membrane lipoprotein CmeC</fullName>
    </submittedName>
</protein>
<dbReference type="Proteomes" id="UP000061587">
    <property type="component" value="Chromosome"/>
</dbReference>
<dbReference type="Gene3D" id="1.20.1600.10">
    <property type="entry name" value="Outer membrane efflux proteins (OEP)"/>
    <property type="match status" value="1"/>
</dbReference>